<evidence type="ECO:0000313" key="3">
    <source>
        <dbReference type="EMBL" id="TJZ77316.1"/>
    </source>
</evidence>
<dbReference type="AlphaFoldDB" id="A0A4U0Q7V5"/>
<comment type="caution">
    <text evidence="3">The sequence shown here is derived from an EMBL/GenBank/DDBJ whole genome shotgun (WGS) entry which is preliminary data.</text>
</comment>
<feature type="region of interest" description="Disordered" evidence="1">
    <location>
        <begin position="1"/>
        <end position="33"/>
    </location>
</feature>
<feature type="compositionally biased region" description="Basic residues" evidence="1">
    <location>
        <begin position="11"/>
        <end position="23"/>
    </location>
</feature>
<keyword evidence="4" id="KW-1185">Reference proteome</keyword>
<sequence length="416" mass="45156">MIRCHAAPGSHRGRGSRSCRQPHTRSNPPSFDALPRSSVYAVCPTCPLGATATARPTRSNSRFSRTDMLKSLAPFALTLLITLAAPLHAAEKLPEVIRFGVSSAGVGKPPRVNSGWISVAQLHRYLENEFARDGVKIEWIFFKGQGPAVNEAISNNQLDFTTLGDLPAIVSRSVGVDTRAVLGSARADIYVVARPGAGIRSIADLRGKRVAFHKGTATQLSAARLFAAHGLSEKDVRIINMEPGTAKAALLSGDIDATFGTLDLVHFRDTGRAVLVYSSRNDTGPGATGQGFVLVNQKFAQRHPQTTTRVVKALVRAAQWSSDPAHREEIFKLWASAGAVPESTYRREYKGIALADRFSPLLDPALASRTRQAAALALQNRLIRKPIDVESWFDRRYLDAALGELGLVGYWDERVS</sequence>
<evidence type="ECO:0000313" key="4">
    <source>
        <dbReference type="Proteomes" id="UP000310016"/>
    </source>
</evidence>
<dbReference type="Pfam" id="PF09084">
    <property type="entry name" value="NMT1"/>
    <property type="match status" value="1"/>
</dbReference>
<gene>
    <name evidence="3" type="ORF">FAZ21_02935</name>
</gene>
<accession>A0A4U0Q7V5</accession>
<protein>
    <submittedName>
        <fullName evidence="3">Nitrate ABC transporter substrate-binding protein</fullName>
    </submittedName>
</protein>
<dbReference type="OrthoDB" id="8576764at2"/>
<dbReference type="Gene3D" id="3.40.190.10">
    <property type="entry name" value="Periplasmic binding protein-like II"/>
    <property type="match status" value="2"/>
</dbReference>
<evidence type="ECO:0000259" key="2">
    <source>
        <dbReference type="Pfam" id="PF09084"/>
    </source>
</evidence>
<evidence type="ECO:0000256" key="1">
    <source>
        <dbReference type="SAM" id="MobiDB-lite"/>
    </source>
</evidence>
<dbReference type="PANTHER" id="PTHR30024:SF21">
    <property type="entry name" value="ABC TRANSPORTER SUBSTRATE-BINDING PROTEIN"/>
    <property type="match status" value="1"/>
</dbReference>
<name>A0A4U0Q7V5_9NEIS</name>
<organism evidence="3 4">
    <name type="scientific">Chitiniphilus eburneus</name>
    <dbReference type="NCBI Taxonomy" id="2571148"/>
    <lineage>
        <taxon>Bacteria</taxon>
        <taxon>Pseudomonadati</taxon>
        <taxon>Pseudomonadota</taxon>
        <taxon>Betaproteobacteria</taxon>
        <taxon>Neisseriales</taxon>
        <taxon>Chitinibacteraceae</taxon>
        <taxon>Chitiniphilus</taxon>
    </lineage>
</organism>
<feature type="domain" description="SsuA/THI5-like" evidence="2">
    <location>
        <begin position="130"/>
        <end position="321"/>
    </location>
</feature>
<dbReference type="EMBL" id="SUMF01000002">
    <property type="protein sequence ID" value="TJZ77316.1"/>
    <property type="molecule type" value="Genomic_DNA"/>
</dbReference>
<dbReference type="InterPro" id="IPR015168">
    <property type="entry name" value="SsuA/THI5"/>
</dbReference>
<reference evidence="3 4" key="1">
    <citation type="submission" date="2019-04" db="EMBL/GenBank/DDBJ databases">
        <title>Chitiniphilus eburnea sp. nov., a novel chitinolytic bacterium isolated from aquaculture sludge.</title>
        <authorList>
            <person name="Sheng M."/>
        </authorList>
    </citation>
    <scope>NUCLEOTIDE SEQUENCE [LARGE SCALE GENOMIC DNA]</scope>
    <source>
        <strain evidence="3 4">HX-2-15</strain>
    </source>
</reference>
<proteinExistence type="predicted"/>
<dbReference type="PANTHER" id="PTHR30024">
    <property type="entry name" value="ALIPHATIC SULFONATES-BINDING PROTEIN-RELATED"/>
    <property type="match status" value="1"/>
</dbReference>
<dbReference type="Proteomes" id="UP000310016">
    <property type="component" value="Unassembled WGS sequence"/>
</dbReference>
<dbReference type="SUPFAM" id="SSF53850">
    <property type="entry name" value="Periplasmic binding protein-like II"/>
    <property type="match status" value="1"/>
</dbReference>